<feature type="compositionally biased region" description="Acidic residues" evidence="1">
    <location>
        <begin position="165"/>
        <end position="177"/>
    </location>
</feature>
<feature type="region of interest" description="Disordered" evidence="1">
    <location>
        <begin position="587"/>
        <end position="643"/>
    </location>
</feature>
<evidence type="ECO:0000313" key="3">
    <source>
        <dbReference type="RefSeq" id="XP_030078646.1"/>
    </source>
</evidence>
<feature type="compositionally biased region" description="Basic and acidic residues" evidence="1">
    <location>
        <begin position="588"/>
        <end position="597"/>
    </location>
</feature>
<dbReference type="Proteomes" id="UP000504633">
    <property type="component" value="Unplaced"/>
</dbReference>
<feature type="compositionally biased region" description="Basic and acidic residues" evidence="1">
    <location>
        <begin position="512"/>
        <end position="529"/>
    </location>
</feature>
<dbReference type="RefSeq" id="XP_030078646.1">
    <property type="nucleotide sequence ID" value="XM_030222786.1"/>
</dbReference>
<feature type="compositionally biased region" description="Basic and acidic residues" evidence="1">
    <location>
        <begin position="204"/>
        <end position="214"/>
    </location>
</feature>
<evidence type="ECO:0000256" key="1">
    <source>
        <dbReference type="SAM" id="MobiDB-lite"/>
    </source>
</evidence>
<feature type="compositionally biased region" description="Low complexity" evidence="1">
    <location>
        <begin position="957"/>
        <end position="975"/>
    </location>
</feature>
<feature type="compositionally biased region" description="Polar residues" evidence="1">
    <location>
        <begin position="179"/>
        <end position="196"/>
    </location>
</feature>
<name>A0A6J2SNI9_DROHY</name>
<feature type="region of interest" description="Disordered" evidence="1">
    <location>
        <begin position="496"/>
        <end position="529"/>
    </location>
</feature>
<gene>
    <name evidence="3" type="primary">LOC111601432</name>
</gene>
<protein>
    <submittedName>
        <fullName evidence="3">205 kDa microtubule-associated protein</fullName>
    </submittedName>
</protein>
<feature type="compositionally biased region" description="Low complexity" evidence="1">
    <location>
        <begin position="801"/>
        <end position="816"/>
    </location>
</feature>
<feature type="region of interest" description="Disordered" evidence="1">
    <location>
        <begin position="124"/>
        <end position="221"/>
    </location>
</feature>
<feature type="compositionally biased region" description="Low complexity" evidence="1">
    <location>
        <begin position="132"/>
        <end position="143"/>
    </location>
</feature>
<feature type="compositionally biased region" description="Low complexity" evidence="1">
    <location>
        <begin position="824"/>
        <end position="864"/>
    </location>
</feature>
<feature type="region of interest" description="Disordered" evidence="1">
    <location>
        <begin position="781"/>
        <end position="1125"/>
    </location>
</feature>
<feature type="compositionally biased region" description="Polar residues" evidence="1">
    <location>
        <begin position="976"/>
        <end position="1004"/>
    </location>
</feature>
<dbReference type="GeneID" id="111601432"/>
<dbReference type="AlphaFoldDB" id="A0A6J2SNI9"/>
<accession>A0A6J2SNI9</accession>
<feature type="compositionally biased region" description="Polar residues" evidence="1">
    <location>
        <begin position="598"/>
        <end position="613"/>
    </location>
</feature>
<sequence length="1167" mass="123374">MEHEDNAHFDLLQNRLAESLQNAGSTGNAADVVAELVPSIGPKSGEHDDDDELKYIKEVQQSEKQQQQHQFYGENNGNGIGSTVGSSGDAYMSLGMDLSLGNGVGSAAGFRGVAAVEEEDDVEVIKHDGDFSSNSNTTTTSTTGEVEAQPKETPLPKPEQLRQDDDIDVDVDEEDEPSSVATTYGTSSLSEQQQDPEQLVSDVQSDRFDNKENVHPTGQDQAEIDLDLEAHSQLNPNAVEFVPYFGSQTASPPPNEPLQSLGRQLLVANDDLVAESPRKGARDCNMDTIALPDECEFDNGADKRPHELEQEDDTFPAEAELATEQLQNGSEIYQQVEQRIDHGPETSVDLDADLELEEPQTETDFVTPQLQDDIMKQSIYGESNSNASIEDILNSVQTLPQQTLSDEPLKEKELMNVEEKELVSQSPSTEELNQHQNQLIDPMQASFYLEHTSSDAFAQLAPDQDQSLLLDTSAPLFSPLADEPAVTATTLELQPEQADIVDLTPSPLSSSTEEKHLVEETKEQQQKQEQFEPFALSDNVENNLNAGAPSQVEYAEFNTATGYGVHSEEEAAPARNPFALDEVMEVEQNPKEERQQHLQDSQLVFQEEPQQQEDFMAHQDQHFQEELQQVDEPAIKQETQANYNELQLQDELIEEVSFSHQLNAEAAPYTNGLASVETPEPTPEASNEEQLKPVAEQDPIVEQPILAAPAVEQPVEPLQQETPAVLISEPSEPAAVEQPLEVAPVAADEPAEVTPVADVAVAAVAATAAAAAVGATVAAATAAAKPKIKASPSDSLKKAASKTAAPTATSAAAKRPSPAPITKRTTLGATAARPRTAPATGAVKASASTTTSTSATTKTSSTTARKPLTASNTAGKPAPRTTNSTLSSARPATAPSSKTAGSLSKTAAKPATTAAARSTTSTTTTTTARKLASSTTCSNASATATKSRLQVAASKPATTSSSLGATSAAKGKALSPRSTVSSALRKPPSTTGSLCGTRSPTKPLSNGVAKPSSSTTTSTSTTRIKSATANGGSASSTTTTTTITKTFTARPAPKFTHSAPAVGASSTRRPQLSVGSGSAATQRKSSPLKNTSSSPLKPKAKEIAKTSPAAGMKIKRPTGTTPAKAAAETKLEQNGNGLHDALETAQEALGTHVEPQQTNPEVALLDF</sequence>
<feature type="compositionally biased region" description="Low complexity" evidence="1">
    <location>
        <begin position="902"/>
        <end position="945"/>
    </location>
</feature>
<feature type="compositionally biased region" description="Polar residues" evidence="1">
    <location>
        <begin position="869"/>
        <end position="901"/>
    </location>
</feature>
<reference evidence="3" key="1">
    <citation type="submission" date="2025-08" db="UniProtKB">
        <authorList>
            <consortium name="RefSeq"/>
        </authorList>
    </citation>
    <scope>IDENTIFICATION</scope>
    <source>
        <strain evidence="3">15085-1641.00</strain>
        <tissue evidence="3">Whole body</tissue>
    </source>
</reference>
<dbReference type="KEGG" id="dhe:111601432"/>
<evidence type="ECO:0000313" key="2">
    <source>
        <dbReference type="Proteomes" id="UP000504633"/>
    </source>
</evidence>
<feature type="compositionally biased region" description="Low complexity" evidence="1">
    <location>
        <begin position="1012"/>
        <end position="1049"/>
    </location>
</feature>
<dbReference type="CTD" id="43765"/>
<feature type="compositionally biased region" description="Polar residues" evidence="1">
    <location>
        <begin position="1064"/>
        <end position="1095"/>
    </location>
</feature>
<dbReference type="Pfam" id="PF07145">
    <property type="entry name" value="PAM2"/>
    <property type="match status" value="1"/>
</dbReference>
<proteinExistence type="predicted"/>
<feature type="region of interest" description="Disordered" evidence="1">
    <location>
        <begin position="60"/>
        <end position="97"/>
    </location>
</feature>
<feature type="compositionally biased region" description="Basic and acidic residues" evidence="1">
    <location>
        <begin position="615"/>
        <end position="625"/>
    </location>
</feature>
<keyword evidence="2" id="KW-1185">Reference proteome</keyword>
<feature type="region of interest" description="Disordered" evidence="1">
    <location>
        <begin position="669"/>
        <end position="692"/>
    </location>
</feature>
<dbReference type="InterPro" id="IPR009818">
    <property type="entry name" value="PAM2_motif"/>
</dbReference>
<feature type="region of interest" description="Disordered" evidence="1">
    <location>
        <begin position="418"/>
        <end position="439"/>
    </location>
</feature>
<dbReference type="OrthoDB" id="8060570at2759"/>
<feature type="compositionally biased region" description="Polar residues" evidence="1">
    <location>
        <begin position="423"/>
        <end position="439"/>
    </location>
</feature>
<dbReference type="OMA" id="PKFTHST"/>
<organism evidence="2 3">
    <name type="scientific">Drosophila hydei</name>
    <name type="common">Fruit fly</name>
    <dbReference type="NCBI Taxonomy" id="7224"/>
    <lineage>
        <taxon>Eukaryota</taxon>
        <taxon>Metazoa</taxon>
        <taxon>Ecdysozoa</taxon>
        <taxon>Arthropoda</taxon>
        <taxon>Hexapoda</taxon>
        <taxon>Insecta</taxon>
        <taxon>Pterygota</taxon>
        <taxon>Neoptera</taxon>
        <taxon>Endopterygota</taxon>
        <taxon>Diptera</taxon>
        <taxon>Brachycera</taxon>
        <taxon>Muscomorpha</taxon>
        <taxon>Ephydroidea</taxon>
        <taxon>Drosophilidae</taxon>
        <taxon>Drosophila</taxon>
    </lineage>
</organism>